<feature type="transmembrane region" description="Helical" evidence="6">
    <location>
        <begin position="58"/>
        <end position="77"/>
    </location>
</feature>
<comment type="subcellular location">
    <subcellularLocation>
        <location evidence="1">Cell membrane</location>
        <topology evidence="1">Multi-pass membrane protein</topology>
    </subcellularLocation>
</comment>
<organism evidence="8 9">
    <name type="scientific">Sphingomonas floccifaciens</name>
    <dbReference type="NCBI Taxonomy" id="1844115"/>
    <lineage>
        <taxon>Bacteria</taxon>
        <taxon>Pseudomonadati</taxon>
        <taxon>Pseudomonadota</taxon>
        <taxon>Alphaproteobacteria</taxon>
        <taxon>Sphingomonadales</taxon>
        <taxon>Sphingomonadaceae</taxon>
        <taxon>Sphingomonas</taxon>
    </lineage>
</organism>
<evidence type="ECO:0000256" key="3">
    <source>
        <dbReference type="ARBA" id="ARBA00022692"/>
    </source>
</evidence>
<feature type="transmembrane region" description="Helical" evidence="6">
    <location>
        <begin position="89"/>
        <end position="112"/>
    </location>
</feature>
<evidence type="ECO:0000256" key="5">
    <source>
        <dbReference type="ARBA" id="ARBA00023136"/>
    </source>
</evidence>
<dbReference type="EMBL" id="JBHUFC010000003">
    <property type="protein sequence ID" value="MFD1788134.1"/>
    <property type="molecule type" value="Genomic_DNA"/>
</dbReference>
<feature type="transmembrane region" description="Helical" evidence="6">
    <location>
        <begin position="227"/>
        <end position="249"/>
    </location>
</feature>
<feature type="transmembrane region" description="Helical" evidence="6">
    <location>
        <begin position="318"/>
        <end position="339"/>
    </location>
</feature>
<evidence type="ECO:0000256" key="2">
    <source>
        <dbReference type="ARBA" id="ARBA00022475"/>
    </source>
</evidence>
<feature type="transmembrane region" description="Helical" evidence="6">
    <location>
        <begin position="291"/>
        <end position="312"/>
    </location>
</feature>
<keyword evidence="9" id="KW-1185">Reference proteome</keyword>
<dbReference type="PANTHER" id="PTHR43124:SF3">
    <property type="entry name" value="CHLORAMPHENICOL EFFLUX PUMP RV0191"/>
    <property type="match status" value="1"/>
</dbReference>
<keyword evidence="2" id="KW-1003">Cell membrane</keyword>
<dbReference type="CDD" id="cd17320">
    <property type="entry name" value="MFS_MdfA_MDR_like"/>
    <property type="match status" value="1"/>
</dbReference>
<protein>
    <submittedName>
        <fullName evidence="8">Multidrug effflux MFS transporter</fullName>
    </submittedName>
</protein>
<dbReference type="PANTHER" id="PTHR43124">
    <property type="entry name" value="PURINE EFFLUX PUMP PBUE"/>
    <property type="match status" value="1"/>
</dbReference>
<feature type="domain" description="Major facilitator superfamily (MFS) profile" evidence="7">
    <location>
        <begin position="22"/>
        <end position="406"/>
    </location>
</feature>
<evidence type="ECO:0000256" key="1">
    <source>
        <dbReference type="ARBA" id="ARBA00004651"/>
    </source>
</evidence>
<sequence>MMTTLSPDQPNVNRAPIPFAEFVALVAALMALTALGIDSMLPALPAIAADLGVLEDNQRQFVVTAFMIGFAFAMLVYGPATDRFGRRPVLVVALVGYVLTNLLAAISGSFVLLLAARAASGAMVAGARTVTVALVRDCYAGRAMARVMSLAFIFFMAAPVLAPTFGQLILLVGSWRWIFGAIAGVTLVILLWFLARMPETLAEEDRKPFTLGSLGTGFSRIVKDRYALGYTLAATALQGALFGFIGSIQQIVFDVFKVPNLLALVFASVAGTMAIGSFLNSRIVMKMGTRLISHTALLGFIVFAALHLGIALSGTETLTNFIIVQALMMMCFGLATSNFSAMAMENVGDIAGTAASIQGFVSTLGAALIGAYVGQHYDGTTIPLYTGFTAMGVSALVIVLLAERGRLFRPAHDSSPRREVVEQG</sequence>
<dbReference type="InterPro" id="IPR011701">
    <property type="entry name" value="MFS"/>
</dbReference>
<keyword evidence="4 6" id="KW-1133">Transmembrane helix</keyword>
<gene>
    <name evidence="8" type="ORF">ACFSC3_11175</name>
</gene>
<feature type="transmembrane region" description="Helical" evidence="6">
    <location>
        <begin position="351"/>
        <end position="372"/>
    </location>
</feature>
<proteinExistence type="predicted"/>
<evidence type="ECO:0000256" key="4">
    <source>
        <dbReference type="ARBA" id="ARBA00022989"/>
    </source>
</evidence>
<dbReference type="InterPro" id="IPR036259">
    <property type="entry name" value="MFS_trans_sf"/>
</dbReference>
<feature type="transmembrane region" description="Helical" evidence="6">
    <location>
        <begin position="384"/>
        <end position="402"/>
    </location>
</feature>
<evidence type="ECO:0000259" key="7">
    <source>
        <dbReference type="PROSITE" id="PS50850"/>
    </source>
</evidence>
<reference evidence="9" key="1">
    <citation type="journal article" date="2019" name="Int. J. Syst. Evol. Microbiol.">
        <title>The Global Catalogue of Microorganisms (GCM) 10K type strain sequencing project: providing services to taxonomists for standard genome sequencing and annotation.</title>
        <authorList>
            <consortium name="The Broad Institute Genomics Platform"/>
            <consortium name="The Broad Institute Genome Sequencing Center for Infectious Disease"/>
            <person name="Wu L."/>
            <person name="Ma J."/>
        </authorList>
    </citation>
    <scope>NUCLEOTIDE SEQUENCE [LARGE SCALE GENOMIC DNA]</scope>
    <source>
        <strain evidence="9">Q85</strain>
    </source>
</reference>
<dbReference type="Gene3D" id="1.20.1720.10">
    <property type="entry name" value="Multidrug resistance protein D"/>
    <property type="match status" value="1"/>
</dbReference>
<evidence type="ECO:0000313" key="8">
    <source>
        <dbReference type="EMBL" id="MFD1788134.1"/>
    </source>
</evidence>
<dbReference type="InterPro" id="IPR050189">
    <property type="entry name" value="MFS_Efflux_Transporters"/>
</dbReference>
<dbReference type="PROSITE" id="PS50850">
    <property type="entry name" value="MFS"/>
    <property type="match status" value="1"/>
</dbReference>
<feature type="transmembrane region" description="Helical" evidence="6">
    <location>
        <begin position="261"/>
        <end position="279"/>
    </location>
</feature>
<name>A0ABW4NDQ5_9SPHN</name>
<feature type="transmembrane region" description="Helical" evidence="6">
    <location>
        <begin position="177"/>
        <end position="195"/>
    </location>
</feature>
<dbReference type="SUPFAM" id="SSF103473">
    <property type="entry name" value="MFS general substrate transporter"/>
    <property type="match status" value="1"/>
</dbReference>
<dbReference type="InterPro" id="IPR020846">
    <property type="entry name" value="MFS_dom"/>
</dbReference>
<accession>A0ABW4NDQ5</accession>
<dbReference type="Pfam" id="PF07690">
    <property type="entry name" value="MFS_1"/>
    <property type="match status" value="1"/>
</dbReference>
<feature type="transmembrane region" description="Helical" evidence="6">
    <location>
        <begin position="147"/>
        <end position="171"/>
    </location>
</feature>
<evidence type="ECO:0000256" key="6">
    <source>
        <dbReference type="SAM" id="Phobius"/>
    </source>
</evidence>
<keyword evidence="3 6" id="KW-0812">Transmembrane</keyword>
<dbReference type="Proteomes" id="UP001597283">
    <property type="component" value="Unassembled WGS sequence"/>
</dbReference>
<comment type="caution">
    <text evidence="8">The sequence shown here is derived from an EMBL/GenBank/DDBJ whole genome shotgun (WGS) entry which is preliminary data.</text>
</comment>
<dbReference type="RefSeq" id="WP_380940500.1">
    <property type="nucleotide sequence ID" value="NZ_JBHUFC010000003.1"/>
</dbReference>
<keyword evidence="5 6" id="KW-0472">Membrane</keyword>
<evidence type="ECO:0000313" key="9">
    <source>
        <dbReference type="Proteomes" id="UP001597283"/>
    </source>
</evidence>